<feature type="binding site" evidence="7">
    <location>
        <begin position="63"/>
        <end position="72"/>
    </location>
    <ligand>
        <name>substrate</name>
    </ligand>
</feature>
<feature type="active site" description="Proton donor" evidence="7">
    <location>
        <position position="65"/>
    </location>
</feature>
<dbReference type="Pfam" id="PF00215">
    <property type="entry name" value="OMPdecase"/>
    <property type="match status" value="1"/>
</dbReference>
<dbReference type="CDD" id="cd04725">
    <property type="entry name" value="OMP_decarboxylase_like"/>
    <property type="match status" value="1"/>
</dbReference>
<evidence type="ECO:0000313" key="12">
    <source>
        <dbReference type="EMBL" id="MBC8361158.1"/>
    </source>
</evidence>
<evidence type="ECO:0000256" key="7">
    <source>
        <dbReference type="HAMAP-Rule" id="MF_01200"/>
    </source>
</evidence>
<comment type="subunit">
    <text evidence="7">Homodimer.</text>
</comment>
<comment type="function">
    <text evidence="1 7">Catalyzes the decarboxylation of orotidine 5'-monophosphate (OMP) to uridine 5'-monophosphate (UMP).</text>
</comment>
<keyword evidence="4 7" id="KW-0665">Pyrimidine biosynthesis</keyword>
<dbReference type="GO" id="GO:0005829">
    <property type="term" value="C:cytosol"/>
    <property type="evidence" value="ECO:0007669"/>
    <property type="project" value="TreeGrafter"/>
</dbReference>
<dbReference type="InterPro" id="IPR014732">
    <property type="entry name" value="OMPdecase"/>
</dbReference>
<dbReference type="GO" id="GO:0044205">
    <property type="term" value="P:'de novo' UMP biosynthetic process"/>
    <property type="evidence" value="ECO:0007669"/>
    <property type="project" value="UniProtKB-UniRule"/>
</dbReference>
<feature type="domain" description="Orotidine 5'-phosphate decarboxylase" evidence="11">
    <location>
        <begin position="7"/>
        <end position="231"/>
    </location>
</feature>
<dbReference type="EMBL" id="JACNJH010000125">
    <property type="protein sequence ID" value="MBC8361158.1"/>
    <property type="molecule type" value="Genomic_DNA"/>
</dbReference>
<dbReference type="InterPro" id="IPR001754">
    <property type="entry name" value="OMPdeCOase_dom"/>
</dbReference>
<evidence type="ECO:0000256" key="10">
    <source>
        <dbReference type="RuleBase" id="RU000512"/>
    </source>
</evidence>
<dbReference type="GO" id="GO:0006207">
    <property type="term" value="P:'de novo' pyrimidine nucleobase biosynthetic process"/>
    <property type="evidence" value="ECO:0007669"/>
    <property type="project" value="InterPro"/>
</dbReference>
<comment type="catalytic activity">
    <reaction evidence="6 7 10">
        <text>orotidine 5'-phosphate + H(+) = UMP + CO2</text>
        <dbReference type="Rhea" id="RHEA:11596"/>
        <dbReference type="ChEBI" id="CHEBI:15378"/>
        <dbReference type="ChEBI" id="CHEBI:16526"/>
        <dbReference type="ChEBI" id="CHEBI:57538"/>
        <dbReference type="ChEBI" id="CHEBI:57865"/>
        <dbReference type="EC" id="4.1.1.23"/>
    </reaction>
</comment>
<dbReference type="AlphaFoldDB" id="A0A8J6NW51"/>
<feature type="binding site" evidence="7 9">
    <location>
        <position position="216"/>
    </location>
    <ligand>
        <name>substrate</name>
    </ligand>
</feature>
<evidence type="ECO:0000256" key="8">
    <source>
        <dbReference type="PIRSR" id="PIRSR614732-1"/>
    </source>
</evidence>
<name>A0A8J6NW51_9BACT</name>
<accession>A0A8J6NW51</accession>
<evidence type="ECO:0000256" key="4">
    <source>
        <dbReference type="ARBA" id="ARBA00022975"/>
    </source>
</evidence>
<dbReference type="InterPro" id="IPR011060">
    <property type="entry name" value="RibuloseP-bd_barrel"/>
</dbReference>
<evidence type="ECO:0000256" key="1">
    <source>
        <dbReference type="ARBA" id="ARBA00002356"/>
    </source>
</evidence>
<comment type="caution">
    <text evidence="12">The sequence shown here is derived from an EMBL/GenBank/DDBJ whole genome shotgun (WGS) entry which is preliminary data.</text>
</comment>
<dbReference type="PROSITE" id="PS00156">
    <property type="entry name" value="OMPDECASE"/>
    <property type="match status" value="1"/>
</dbReference>
<dbReference type="UniPathway" id="UPA00070">
    <property type="reaction ID" value="UER00120"/>
</dbReference>
<keyword evidence="3 7" id="KW-0210">Decarboxylase</keyword>
<feature type="binding site" evidence="7 9">
    <location>
        <position position="184"/>
    </location>
    <ligand>
        <name>substrate</name>
    </ligand>
</feature>
<sequence length="240" mass="25485">MRQAKDHIIFPLDVPSVEAAKYYVELLSGSVGLFKVGLELFIRSGPEIIHFINASDAAGVFLDLKLHDIPATVARAMERIAELGVAFATVHCGESPRMLEAAVAAGRGRVGVLGITVLTSVAGQDIAAAGFVKEFSADLSSLVLKRAAMAKAAGCTGVVCSGLEVRMIKNNLGKDFVAVTPGIRPDWDGMSKDDQQRVTTPAQAIQNGADYLVIGRPIRDAADPKEAALRIAREIETVLF</sequence>
<dbReference type="SMART" id="SM00934">
    <property type="entry name" value="OMPdecase"/>
    <property type="match status" value="1"/>
</dbReference>
<reference evidence="12 13" key="1">
    <citation type="submission" date="2020-08" db="EMBL/GenBank/DDBJ databases">
        <title>Bridging the membrane lipid divide: bacteria of the FCB group superphylum have the potential to synthesize archaeal ether lipids.</title>
        <authorList>
            <person name="Villanueva L."/>
            <person name="Von Meijenfeldt F.A.B."/>
            <person name="Westbye A.B."/>
            <person name="Yadav S."/>
            <person name="Hopmans E.C."/>
            <person name="Dutilh B.E."/>
            <person name="Sinninghe Damste J.S."/>
        </authorList>
    </citation>
    <scope>NUCLEOTIDE SEQUENCE [LARGE SCALE GENOMIC DNA]</scope>
    <source>
        <strain evidence="12">NIOZ-UU30</strain>
    </source>
</reference>
<dbReference type="InterPro" id="IPR013785">
    <property type="entry name" value="Aldolase_TIM"/>
</dbReference>
<feature type="binding site" evidence="7 9">
    <location>
        <position position="119"/>
    </location>
    <ligand>
        <name>substrate</name>
    </ligand>
</feature>
<evidence type="ECO:0000256" key="9">
    <source>
        <dbReference type="PIRSR" id="PIRSR614732-2"/>
    </source>
</evidence>
<proteinExistence type="inferred from homology"/>
<dbReference type="InterPro" id="IPR018089">
    <property type="entry name" value="OMPdecase_AS"/>
</dbReference>
<dbReference type="NCBIfam" id="NF001273">
    <property type="entry name" value="PRK00230.1"/>
    <property type="match status" value="1"/>
</dbReference>
<dbReference type="EC" id="4.1.1.23" evidence="7"/>
<organism evidence="12 13">
    <name type="scientific">Candidatus Desulfatibia profunda</name>
    <dbReference type="NCBI Taxonomy" id="2841695"/>
    <lineage>
        <taxon>Bacteria</taxon>
        <taxon>Pseudomonadati</taxon>
        <taxon>Thermodesulfobacteriota</taxon>
        <taxon>Desulfobacteria</taxon>
        <taxon>Desulfobacterales</taxon>
        <taxon>Desulfobacterales incertae sedis</taxon>
        <taxon>Candidatus Desulfatibia</taxon>
    </lineage>
</organism>
<comment type="pathway">
    <text evidence="2 7 10">Pyrimidine metabolism; UMP biosynthesis via de novo pathway; UMP from orotate: step 2/2.</text>
</comment>
<feature type="active site" description="For OMPdecase activity" evidence="8">
    <location>
        <position position="65"/>
    </location>
</feature>
<evidence type="ECO:0000313" key="13">
    <source>
        <dbReference type="Proteomes" id="UP000603434"/>
    </source>
</evidence>
<dbReference type="SUPFAM" id="SSF51366">
    <property type="entry name" value="Ribulose-phoshate binding barrel"/>
    <property type="match status" value="1"/>
</dbReference>
<keyword evidence="5 7" id="KW-0456">Lyase</keyword>
<dbReference type="PANTHER" id="PTHR32119">
    <property type="entry name" value="OROTIDINE 5'-PHOSPHATE DECARBOXYLASE"/>
    <property type="match status" value="1"/>
</dbReference>
<feature type="active site" description="For OMPdecase activity" evidence="8">
    <location>
        <position position="63"/>
    </location>
</feature>
<evidence type="ECO:0000256" key="6">
    <source>
        <dbReference type="ARBA" id="ARBA00049157"/>
    </source>
</evidence>
<evidence type="ECO:0000256" key="2">
    <source>
        <dbReference type="ARBA" id="ARBA00004861"/>
    </source>
</evidence>
<evidence type="ECO:0000256" key="3">
    <source>
        <dbReference type="ARBA" id="ARBA00022793"/>
    </source>
</evidence>
<feature type="binding site" evidence="7 9">
    <location>
        <position position="13"/>
    </location>
    <ligand>
        <name>substrate</name>
    </ligand>
</feature>
<gene>
    <name evidence="7 12" type="primary">pyrF</name>
    <name evidence="12" type="ORF">H8E23_07155</name>
</gene>
<dbReference type="HAMAP" id="MF_01200_B">
    <property type="entry name" value="OMPdecase_type1_B"/>
    <property type="match status" value="1"/>
</dbReference>
<feature type="binding site" evidence="7 9">
    <location>
        <position position="195"/>
    </location>
    <ligand>
        <name>substrate</name>
    </ligand>
</feature>
<feature type="binding site" evidence="7 9">
    <location>
        <position position="35"/>
    </location>
    <ligand>
        <name>substrate</name>
    </ligand>
</feature>
<dbReference type="Proteomes" id="UP000603434">
    <property type="component" value="Unassembled WGS sequence"/>
</dbReference>
<feature type="binding site" evidence="7 9">
    <location>
        <position position="215"/>
    </location>
    <ligand>
        <name>substrate</name>
    </ligand>
</feature>
<dbReference type="Gene3D" id="3.20.20.70">
    <property type="entry name" value="Aldolase class I"/>
    <property type="match status" value="1"/>
</dbReference>
<evidence type="ECO:0000256" key="5">
    <source>
        <dbReference type="ARBA" id="ARBA00023239"/>
    </source>
</evidence>
<dbReference type="PANTHER" id="PTHR32119:SF2">
    <property type="entry name" value="OROTIDINE 5'-PHOSPHATE DECARBOXYLASE"/>
    <property type="match status" value="1"/>
</dbReference>
<protein>
    <recommendedName>
        <fullName evidence="7">Orotidine 5'-phosphate decarboxylase</fullName>
        <ecNumber evidence="7">4.1.1.23</ecNumber>
    </recommendedName>
    <alternativeName>
        <fullName evidence="7">OMP decarboxylase</fullName>
        <shortName evidence="7">OMPDCase</shortName>
        <shortName evidence="7">OMPdecase</shortName>
    </alternativeName>
</protein>
<dbReference type="InterPro" id="IPR047596">
    <property type="entry name" value="OMPdecase_bac"/>
</dbReference>
<evidence type="ECO:0000259" key="11">
    <source>
        <dbReference type="SMART" id="SM00934"/>
    </source>
</evidence>
<comment type="similarity">
    <text evidence="7">Belongs to the OMP decarboxylase family. Type 1 subfamily.</text>
</comment>
<dbReference type="NCBIfam" id="TIGR01740">
    <property type="entry name" value="pyrF"/>
    <property type="match status" value="1"/>
</dbReference>
<dbReference type="GO" id="GO:0004590">
    <property type="term" value="F:orotidine-5'-phosphate decarboxylase activity"/>
    <property type="evidence" value="ECO:0007669"/>
    <property type="project" value="UniProtKB-UniRule"/>
</dbReference>
<feature type="active site" description="For OMPdecase activity" evidence="8">
    <location>
        <position position="68"/>
    </location>
</feature>